<feature type="compositionally biased region" description="Basic residues" evidence="1">
    <location>
        <begin position="172"/>
        <end position="182"/>
    </location>
</feature>
<reference evidence="4" key="2">
    <citation type="submission" date="2020-04" db="EMBL/GenBank/DDBJ databases">
        <authorList>
            <consortium name="NCBI Genome Project"/>
        </authorList>
    </citation>
    <scope>NUCLEOTIDE SEQUENCE</scope>
    <source>
        <strain evidence="4">CBS 304.34</strain>
    </source>
</reference>
<feature type="compositionally biased region" description="Acidic residues" evidence="1">
    <location>
        <begin position="207"/>
        <end position="216"/>
    </location>
</feature>
<evidence type="ECO:0000256" key="1">
    <source>
        <dbReference type="SAM" id="MobiDB-lite"/>
    </source>
</evidence>
<organism evidence="2">
    <name type="scientific">Mytilinidion resinicola</name>
    <dbReference type="NCBI Taxonomy" id="574789"/>
    <lineage>
        <taxon>Eukaryota</taxon>
        <taxon>Fungi</taxon>
        <taxon>Dikarya</taxon>
        <taxon>Ascomycota</taxon>
        <taxon>Pezizomycotina</taxon>
        <taxon>Dothideomycetes</taxon>
        <taxon>Pleosporomycetidae</taxon>
        <taxon>Mytilinidiales</taxon>
        <taxon>Mytilinidiaceae</taxon>
        <taxon>Mytilinidion</taxon>
    </lineage>
</organism>
<evidence type="ECO:0000313" key="3">
    <source>
        <dbReference type="Proteomes" id="UP000504636"/>
    </source>
</evidence>
<reference evidence="2 4" key="1">
    <citation type="journal article" date="2020" name="Stud. Mycol.">
        <title>101 Dothideomycetes genomes: a test case for predicting lifestyles and emergence of pathogens.</title>
        <authorList>
            <person name="Haridas S."/>
            <person name="Albert R."/>
            <person name="Binder M."/>
            <person name="Bloem J."/>
            <person name="Labutti K."/>
            <person name="Salamov A."/>
            <person name="Andreopoulos B."/>
            <person name="Baker S."/>
            <person name="Barry K."/>
            <person name="Bills G."/>
            <person name="Bluhm B."/>
            <person name="Cannon C."/>
            <person name="Castanera R."/>
            <person name="Culley D."/>
            <person name="Daum C."/>
            <person name="Ezra D."/>
            <person name="Gonzalez J."/>
            <person name="Henrissat B."/>
            <person name="Kuo A."/>
            <person name="Liang C."/>
            <person name="Lipzen A."/>
            <person name="Lutzoni F."/>
            <person name="Magnuson J."/>
            <person name="Mondo S."/>
            <person name="Nolan M."/>
            <person name="Ohm R."/>
            <person name="Pangilinan J."/>
            <person name="Park H.-J."/>
            <person name="Ramirez L."/>
            <person name="Alfaro M."/>
            <person name="Sun H."/>
            <person name="Tritt A."/>
            <person name="Yoshinaga Y."/>
            <person name="Zwiers L.-H."/>
            <person name="Turgeon B."/>
            <person name="Goodwin S."/>
            <person name="Spatafora J."/>
            <person name="Crous P."/>
            <person name="Grigoriev I."/>
        </authorList>
    </citation>
    <scope>NUCLEOTIDE SEQUENCE</scope>
    <source>
        <strain evidence="2 4">CBS 304.34</strain>
    </source>
</reference>
<feature type="region of interest" description="Disordered" evidence="1">
    <location>
        <begin position="131"/>
        <end position="222"/>
    </location>
</feature>
<evidence type="ECO:0000313" key="2">
    <source>
        <dbReference type="EMBL" id="KAF2802806.1"/>
    </source>
</evidence>
<proteinExistence type="predicted"/>
<accession>A0A6A6Y1W6</accession>
<dbReference type="Proteomes" id="UP000504636">
    <property type="component" value="Unplaced"/>
</dbReference>
<name>A0A6A6Y1W6_9PEZI</name>
<dbReference type="GeneID" id="54454131"/>
<reference evidence="4" key="3">
    <citation type="submission" date="2025-04" db="UniProtKB">
        <authorList>
            <consortium name="RefSeq"/>
        </authorList>
    </citation>
    <scope>IDENTIFICATION</scope>
    <source>
        <strain evidence="4">CBS 304.34</strain>
    </source>
</reference>
<dbReference type="RefSeq" id="XP_033569770.1">
    <property type="nucleotide sequence ID" value="XM_033713238.1"/>
</dbReference>
<evidence type="ECO:0000313" key="4">
    <source>
        <dbReference type="RefSeq" id="XP_033569770.1"/>
    </source>
</evidence>
<sequence>MESDERKRLILFNDTIEAQALSTGWQTEDIKKASDVLARREICIRQHKQYKQLFETKGLEIAEPFRSLFLPAIEFAGPPPPANTPRGQENKEKELRDAVVEALRPEPKGRTKAQPPRLIARPPGNIKAALSEASTKTFRNEANIKTARQGRSTRQDTSQRKRTASRSNVRGVKTRVAKKIRGIKSAANADTTDEYKGASKAGPREEDTGEWVYESDDSWHGE</sequence>
<dbReference type="EMBL" id="MU003721">
    <property type="protein sequence ID" value="KAF2802806.1"/>
    <property type="molecule type" value="Genomic_DNA"/>
</dbReference>
<gene>
    <name evidence="2 4" type="ORF">BDZ99DRAFT_200085</name>
</gene>
<keyword evidence="3" id="KW-1185">Reference proteome</keyword>
<dbReference type="AlphaFoldDB" id="A0A6A6Y1W6"/>
<feature type="region of interest" description="Disordered" evidence="1">
    <location>
        <begin position="106"/>
        <end position="125"/>
    </location>
</feature>
<protein>
    <submittedName>
        <fullName evidence="2 4">Uncharacterized protein</fullName>
    </submittedName>
</protein>
<feature type="compositionally biased region" description="Basic and acidic residues" evidence="1">
    <location>
        <begin position="193"/>
        <end position="206"/>
    </location>
</feature>